<keyword evidence="3" id="KW-1185">Reference proteome</keyword>
<evidence type="ECO:0000313" key="2">
    <source>
        <dbReference type="EMBL" id="KAK2654930.1"/>
    </source>
</evidence>
<reference evidence="2" key="1">
    <citation type="journal article" date="2023" name="Plant J.">
        <title>Genome sequences and population genomics provide insights into the demographic history, inbreeding, and mutation load of two 'living fossil' tree species of Dipteronia.</title>
        <authorList>
            <person name="Feng Y."/>
            <person name="Comes H.P."/>
            <person name="Chen J."/>
            <person name="Zhu S."/>
            <person name="Lu R."/>
            <person name="Zhang X."/>
            <person name="Li P."/>
            <person name="Qiu J."/>
            <person name="Olsen K.M."/>
            <person name="Qiu Y."/>
        </authorList>
    </citation>
    <scope>NUCLEOTIDE SEQUENCE</scope>
    <source>
        <strain evidence="2">KIB01</strain>
    </source>
</reference>
<feature type="compositionally biased region" description="Polar residues" evidence="1">
    <location>
        <begin position="9"/>
        <end position="34"/>
    </location>
</feature>
<dbReference type="EMBL" id="JANJYI010000003">
    <property type="protein sequence ID" value="KAK2654930.1"/>
    <property type="molecule type" value="Genomic_DNA"/>
</dbReference>
<evidence type="ECO:0000313" key="3">
    <source>
        <dbReference type="Proteomes" id="UP001280121"/>
    </source>
</evidence>
<evidence type="ECO:0008006" key="4">
    <source>
        <dbReference type="Google" id="ProtNLM"/>
    </source>
</evidence>
<protein>
    <recommendedName>
        <fullName evidence="4">Polyprotein</fullName>
    </recommendedName>
</protein>
<proteinExistence type="predicted"/>
<sequence>MVQDLDDSYTPSESTGYTNTDSPSEAYQVTSNESTSPQVQIQVLTTKYSNPVSVIAYFDTGAHSSMMNPKVLPAEAWKEEKNEFLAADGNTCITYLVSKHKVGIQFFPSFTLWTQISYRLQDHALDLPILGHTGDTLFIKAEREDEVPTIIQIPKQLPRDKLTEIMPLNWITNYDKAFQNTTPVIASDTKFTKLPGGSIQTIYEPISTPVPDASAVHHLSSRFS</sequence>
<organism evidence="2 3">
    <name type="scientific">Dipteronia dyeriana</name>
    <dbReference type="NCBI Taxonomy" id="168575"/>
    <lineage>
        <taxon>Eukaryota</taxon>
        <taxon>Viridiplantae</taxon>
        <taxon>Streptophyta</taxon>
        <taxon>Embryophyta</taxon>
        <taxon>Tracheophyta</taxon>
        <taxon>Spermatophyta</taxon>
        <taxon>Magnoliopsida</taxon>
        <taxon>eudicotyledons</taxon>
        <taxon>Gunneridae</taxon>
        <taxon>Pentapetalae</taxon>
        <taxon>rosids</taxon>
        <taxon>malvids</taxon>
        <taxon>Sapindales</taxon>
        <taxon>Sapindaceae</taxon>
        <taxon>Hippocastanoideae</taxon>
        <taxon>Acereae</taxon>
        <taxon>Dipteronia</taxon>
    </lineage>
</organism>
<name>A0AAD9X8N0_9ROSI</name>
<dbReference type="PANTHER" id="PTHR48435:SF1">
    <property type="entry name" value="POLYPROTEIN"/>
    <property type="match status" value="1"/>
</dbReference>
<dbReference type="AlphaFoldDB" id="A0AAD9X8N0"/>
<comment type="caution">
    <text evidence="2">The sequence shown here is derived from an EMBL/GenBank/DDBJ whole genome shotgun (WGS) entry which is preliminary data.</text>
</comment>
<gene>
    <name evidence="2" type="ORF">Ddye_007982</name>
</gene>
<feature type="region of interest" description="Disordered" evidence="1">
    <location>
        <begin position="1"/>
        <end position="34"/>
    </location>
</feature>
<evidence type="ECO:0000256" key="1">
    <source>
        <dbReference type="SAM" id="MobiDB-lite"/>
    </source>
</evidence>
<accession>A0AAD9X8N0</accession>
<dbReference type="Proteomes" id="UP001280121">
    <property type="component" value="Unassembled WGS sequence"/>
</dbReference>
<dbReference type="PANTHER" id="PTHR48435">
    <property type="entry name" value="POLYPROTEIN"/>
    <property type="match status" value="1"/>
</dbReference>
<dbReference type="InterPro" id="IPR053098">
    <property type="entry name" value="Petuviruses_polyprotein"/>
</dbReference>